<name>D9QLF7_BRESC</name>
<feature type="transmembrane region" description="Helical" evidence="1">
    <location>
        <begin position="72"/>
        <end position="93"/>
    </location>
</feature>
<keyword evidence="3" id="KW-1185">Reference proteome</keyword>
<keyword evidence="1" id="KW-0812">Transmembrane</keyword>
<dbReference type="STRING" id="633149.Bresu_2543"/>
<organism evidence="2 3">
    <name type="scientific">Brevundimonas subvibrioides (strain ATCC 15264 / DSM 4735 / LMG 14903 / NBRC 16000 / CB 81)</name>
    <name type="common">Caulobacter subvibrioides</name>
    <dbReference type="NCBI Taxonomy" id="633149"/>
    <lineage>
        <taxon>Bacteria</taxon>
        <taxon>Pseudomonadati</taxon>
        <taxon>Pseudomonadota</taxon>
        <taxon>Alphaproteobacteria</taxon>
        <taxon>Caulobacterales</taxon>
        <taxon>Caulobacteraceae</taxon>
        <taxon>Brevundimonas</taxon>
    </lineage>
</organism>
<evidence type="ECO:0000256" key="1">
    <source>
        <dbReference type="SAM" id="Phobius"/>
    </source>
</evidence>
<dbReference type="Proteomes" id="UP000002696">
    <property type="component" value="Chromosome"/>
</dbReference>
<dbReference type="BioCyc" id="BSUB633149:G1GM8-2548-MONOMER"/>
<proteinExistence type="predicted"/>
<gene>
    <name evidence="2" type="ordered locus">Bresu_2543</name>
</gene>
<keyword evidence="1" id="KW-1133">Transmembrane helix</keyword>
<dbReference type="KEGG" id="bsb:Bresu_2543"/>
<accession>D9QLF7</accession>
<dbReference type="InParanoid" id="D9QLF7"/>
<dbReference type="AlphaFoldDB" id="D9QLF7"/>
<reference evidence="3" key="1">
    <citation type="journal article" date="2011" name="J. Bacteriol.">
        <title>Genome sequences of eight morphologically diverse alphaproteobacteria.</title>
        <authorList>
            <consortium name="US DOE Joint Genome Institute"/>
            <person name="Brown P.J."/>
            <person name="Kysela D.T."/>
            <person name="Buechlein A."/>
            <person name="Hemmerich C."/>
            <person name="Brun Y.V."/>
        </authorList>
    </citation>
    <scope>NUCLEOTIDE SEQUENCE [LARGE SCALE GENOMIC DNA]</scope>
    <source>
        <strain evidence="3">ATCC 15264 / DSM 4735 / LMG 14903 / NBRC 16000 / CB 81</strain>
    </source>
</reference>
<feature type="transmembrane region" description="Helical" evidence="1">
    <location>
        <begin position="36"/>
        <end position="66"/>
    </location>
</feature>
<evidence type="ECO:0000313" key="3">
    <source>
        <dbReference type="Proteomes" id="UP000002696"/>
    </source>
</evidence>
<protein>
    <submittedName>
        <fullName evidence="2">Uncharacterized protein</fullName>
    </submittedName>
</protein>
<dbReference type="HOGENOM" id="CLU_2314830_0_0_5"/>
<keyword evidence="1" id="KW-0472">Membrane</keyword>
<dbReference type="RefSeq" id="WP_013269952.1">
    <property type="nucleotide sequence ID" value="NC_014375.1"/>
</dbReference>
<evidence type="ECO:0000313" key="2">
    <source>
        <dbReference type="EMBL" id="ADL01851.1"/>
    </source>
</evidence>
<dbReference type="EMBL" id="CP002102">
    <property type="protein sequence ID" value="ADL01851.1"/>
    <property type="molecule type" value="Genomic_DNA"/>
</dbReference>
<sequence>MTPEDKLSAFFAETAVPARDLGFQAMVAERVARRRAIATVVALIPWTIAAITLCWALGPLLAPFVLEFSQTLAPAAAILALTALVVAVSLTAGRRLSLV</sequence>